<dbReference type="InterPro" id="IPR039426">
    <property type="entry name" value="TonB-dep_rcpt-like"/>
</dbReference>
<evidence type="ECO:0000256" key="10">
    <source>
        <dbReference type="PROSITE-ProRule" id="PRU01360"/>
    </source>
</evidence>
<evidence type="ECO:0000259" key="14">
    <source>
        <dbReference type="Pfam" id="PF07715"/>
    </source>
</evidence>
<name>A0A841ELX3_9BACT</name>
<keyword evidence="6 11" id="KW-0798">TonB box</keyword>
<dbReference type="PANTHER" id="PTHR30069:SF29">
    <property type="entry name" value="HEMOGLOBIN AND HEMOGLOBIN-HAPTOGLOBIN-BINDING PROTEIN 1-RELATED"/>
    <property type="match status" value="1"/>
</dbReference>
<feature type="signal peptide" evidence="12">
    <location>
        <begin position="1"/>
        <end position="25"/>
    </location>
</feature>
<dbReference type="Pfam" id="PF00593">
    <property type="entry name" value="TonB_dep_Rec_b-barrel"/>
    <property type="match status" value="1"/>
</dbReference>
<dbReference type="PROSITE" id="PS52016">
    <property type="entry name" value="TONB_DEPENDENT_REC_3"/>
    <property type="match status" value="1"/>
</dbReference>
<evidence type="ECO:0000313" key="15">
    <source>
        <dbReference type="EMBL" id="MBB6001768.1"/>
    </source>
</evidence>
<keyword evidence="3 10" id="KW-1134">Transmembrane beta strand</keyword>
<keyword evidence="16" id="KW-1185">Reference proteome</keyword>
<gene>
    <name evidence="15" type="ORF">HNP25_000408</name>
</gene>
<feature type="domain" description="TonB-dependent receptor-like beta-barrel" evidence="13">
    <location>
        <begin position="542"/>
        <end position="950"/>
    </location>
</feature>
<dbReference type="EMBL" id="JACHKT010000002">
    <property type="protein sequence ID" value="MBB6001768.1"/>
    <property type="molecule type" value="Genomic_DNA"/>
</dbReference>
<keyword evidence="7 10" id="KW-0472">Membrane</keyword>
<evidence type="ECO:0000256" key="11">
    <source>
        <dbReference type="RuleBase" id="RU003357"/>
    </source>
</evidence>
<evidence type="ECO:0000256" key="1">
    <source>
        <dbReference type="ARBA" id="ARBA00004571"/>
    </source>
</evidence>
<comment type="caution">
    <text evidence="15">The sequence shown here is derived from an EMBL/GenBank/DDBJ whole genome shotgun (WGS) entry which is preliminary data.</text>
</comment>
<evidence type="ECO:0000313" key="16">
    <source>
        <dbReference type="Proteomes" id="UP000524404"/>
    </source>
</evidence>
<evidence type="ECO:0000256" key="7">
    <source>
        <dbReference type="ARBA" id="ARBA00023136"/>
    </source>
</evidence>
<dbReference type="GO" id="GO:0044718">
    <property type="term" value="P:siderophore transmembrane transport"/>
    <property type="evidence" value="ECO:0007669"/>
    <property type="project" value="TreeGrafter"/>
</dbReference>
<keyword evidence="2 10" id="KW-0813">Transport</keyword>
<dbReference type="Proteomes" id="UP000524404">
    <property type="component" value="Unassembled WGS sequence"/>
</dbReference>
<dbReference type="Pfam" id="PF07715">
    <property type="entry name" value="Plug"/>
    <property type="match status" value="1"/>
</dbReference>
<evidence type="ECO:0000256" key="5">
    <source>
        <dbReference type="ARBA" id="ARBA00022729"/>
    </source>
</evidence>
<proteinExistence type="inferred from homology"/>
<keyword evidence="5 12" id="KW-0732">Signal</keyword>
<dbReference type="Gene3D" id="2.40.170.20">
    <property type="entry name" value="TonB-dependent receptor, beta-barrel domain"/>
    <property type="match status" value="1"/>
</dbReference>
<comment type="subcellular location">
    <subcellularLocation>
        <location evidence="1 10">Cell outer membrane</location>
        <topology evidence="1 10">Multi-pass membrane protein</topology>
    </subcellularLocation>
</comment>
<evidence type="ECO:0000256" key="8">
    <source>
        <dbReference type="ARBA" id="ARBA00023170"/>
    </source>
</evidence>
<evidence type="ECO:0000256" key="3">
    <source>
        <dbReference type="ARBA" id="ARBA00022452"/>
    </source>
</evidence>
<comment type="similarity">
    <text evidence="10 11">Belongs to the TonB-dependent receptor family.</text>
</comment>
<sequence length="990" mass="107201">MKKHFTTMRLGLITSLLFMTSMLFAQTKISGKISDGSTKEPLIGVSIAVKGKVIGTISDTKGAFALTTSTPTPFTLVVSSVGYNTQEILVDGSKSNFNITLSEQSIMGQEVVISASRVEQSIMKSPVSIEKMDIRAIQNTPSATFYDGLKNLKGVEVSTQSLTFSSVNTRGFNSNGNVRMVQLIDGMDNQAPGLNFSVGNIVGISELDLESAELLPGAASALYGPNALNGILLMNSKSPFLYQGLSASVKTGVMNEKNRSVATTGYYDASFRYAKAFNNKIAFKVNFSYLKADDWQANDFRDQSFLNGSNFNGTRDNNFAYNGVNTYGDETNVNMYGGLFGNGIPGNGANGTSAILGAIATFVYPANIPGIGGKSLVQLSGQTPKQIFDAIIPGQTNANISRIGYNERDLASYGTTSIKFNGAVHYRINDNVEAIAQASWGNGTTLYTGADRYSIKNFSLGQYKLEVKGSNFFVRAYTTQERSGDAYATGTLGSLVNEAWKPSTAWYPQYFGTFAQSALTNYATIFAGALGQGLAPSAAVTAASASTQGQFGAYHTAARTLADAGRLTPSSANWNATLDNVKSLPIPRGAKFNDKSNLYAIEGMYNLSQAFNNVVDVIIGANYRTYSLNSGGTLFATQQANADGSSNPNAKEFTISEFGAYTQLAKDFFDKKFKLSGSLRYDKNENFAGQFTPRISGVFSPTSDHNFRLSYQTGFRIPTTQDQYIDLLTPQARLIGGLPLFNDRYQLSGKSYIYNSVLANPTDPTKWQVYNRKEYKPERVGSWEVGYKGLISKKLFVDAYYYTSTFTNFAISQVVVKPDPAIAGRVQPYSLPTNAEKDIKAEGWAVGLDYAFPKGFNLGGNVSHNVLSDNGGLTSGQLQYNTPAYRFNASFGNRNVGKTGFGFNVVWRYQESFVWQSSFASPAVNTLQQGNIPAFSTLDAQVSKKVSSIKSIVKIGGTNILGKSYITSWGNPTVGSMFYIGIAFDELLNK</sequence>
<dbReference type="InterPro" id="IPR000531">
    <property type="entry name" value="Beta-barrel_TonB"/>
</dbReference>
<dbReference type="GO" id="GO:0009279">
    <property type="term" value="C:cell outer membrane"/>
    <property type="evidence" value="ECO:0007669"/>
    <property type="project" value="UniProtKB-SubCell"/>
</dbReference>
<evidence type="ECO:0000256" key="12">
    <source>
        <dbReference type="SAM" id="SignalP"/>
    </source>
</evidence>
<dbReference type="SUPFAM" id="SSF49464">
    <property type="entry name" value="Carboxypeptidase regulatory domain-like"/>
    <property type="match status" value="1"/>
</dbReference>
<keyword evidence="8 15" id="KW-0675">Receptor</keyword>
<dbReference type="InterPro" id="IPR008969">
    <property type="entry name" value="CarboxyPept-like_regulatory"/>
</dbReference>
<evidence type="ECO:0000259" key="13">
    <source>
        <dbReference type="Pfam" id="PF00593"/>
    </source>
</evidence>
<dbReference type="InterPro" id="IPR012910">
    <property type="entry name" value="Plug_dom"/>
</dbReference>
<dbReference type="PANTHER" id="PTHR30069">
    <property type="entry name" value="TONB-DEPENDENT OUTER MEMBRANE RECEPTOR"/>
    <property type="match status" value="1"/>
</dbReference>
<evidence type="ECO:0000256" key="2">
    <source>
        <dbReference type="ARBA" id="ARBA00022448"/>
    </source>
</evidence>
<dbReference type="SUPFAM" id="SSF56935">
    <property type="entry name" value="Porins"/>
    <property type="match status" value="1"/>
</dbReference>
<keyword evidence="4 10" id="KW-0812">Transmembrane</keyword>
<feature type="chain" id="PRO_5032822650" evidence="12">
    <location>
        <begin position="26"/>
        <end position="990"/>
    </location>
</feature>
<evidence type="ECO:0000256" key="6">
    <source>
        <dbReference type="ARBA" id="ARBA00023077"/>
    </source>
</evidence>
<dbReference type="InterPro" id="IPR037066">
    <property type="entry name" value="Plug_dom_sf"/>
</dbReference>
<accession>A0A841ELX3</accession>
<dbReference type="Gene3D" id="2.170.130.10">
    <property type="entry name" value="TonB-dependent receptor, plug domain"/>
    <property type="match status" value="1"/>
</dbReference>
<keyword evidence="9 10" id="KW-0998">Cell outer membrane</keyword>
<reference evidence="15 16" key="1">
    <citation type="submission" date="2020-08" db="EMBL/GenBank/DDBJ databases">
        <title>Functional genomics of gut bacteria from endangered species of beetles.</title>
        <authorList>
            <person name="Carlos-Shanley C."/>
        </authorList>
    </citation>
    <scope>NUCLEOTIDE SEQUENCE [LARGE SCALE GENOMIC DNA]</scope>
    <source>
        <strain evidence="15 16">S00070</strain>
    </source>
</reference>
<organism evidence="15 16">
    <name type="scientific">Arcicella rosea</name>
    <dbReference type="NCBI Taxonomy" id="502909"/>
    <lineage>
        <taxon>Bacteria</taxon>
        <taxon>Pseudomonadati</taxon>
        <taxon>Bacteroidota</taxon>
        <taxon>Cytophagia</taxon>
        <taxon>Cytophagales</taxon>
        <taxon>Flectobacillaceae</taxon>
        <taxon>Arcicella</taxon>
    </lineage>
</organism>
<dbReference type="Gene3D" id="2.60.40.1120">
    <property type="entry name" value="Carboxypeptidase-like, regulatory domain"/>
    <property type="match status" value="1"/>
</dbReference>
<evidence type="ECO:0000256" key="4">
    <source>
        <dbReference type="ARBA" id="ARBA00022692"/>
    </source>
</evidence>
<dbReference type="Pfam" id="PF13715">
    <property type="entry name" value="CarbopepD_reg_2"/>
    <property type="match status" value="1"/>
</dbReference>
<dbReference type="GO" id="GO:0015344">
    <property type="term" value="F:siderophore uptake transmembrane transporter activity"/>
    <property type="evidence" value="ECO:0007669"/>
    <property type="project" value="TreeGrafter"/>
</dbReference>
<protein>
    <submittedName>
        <fullName evidence="15">Outer membrane receptor protein involved in Fe transport</fullName>
    </submittedName>
</protein>
<evidence type="ECO:0000256" key="9">
    <source>
        <dbReference type="ARBA" id="ARBA00023237"/>
    </source>
</evidence>
<dbReference type="RefSeq" id="WP_184129487.1">
    <property type="nucleotide sequence ID" value="NZ_JACHKT010000002.1"/>
</dbReference>
<dbReference type="AlphaFoldDB" id="A0A841ELX3"/>
<feature type="domain" description="TonB-dependent receptor plug" evidence="14">
    <location>
        <begin position="122"/>
        <end position="231"/>
    </location>
</feature>
<dbReference type="InterPro" id="IPR036942">
    <property type="entry name" value="Beta-barrel_TonB_sf"/>
</dbReference>